<reference evidence="2" key="1">
    <citation type="submission" date="2018-05" db="EMBL/GenBank/DDBJ databases">
        <authorList>
            <person name="Lanie J.A."/>
            <person name="Ng W.-L."/>
            <person name="Kazmierczak K.M."/>
            <person name="Andrzejewski T.M."/>
            <person name="Davidsen T.M."/>
            <person name="Wayne K.J."/>
            <person name="Tettelin H."/>
            <person name="Glass J.I."/>
            <person name="Rusch D."/>
            <person name="Podicherti R."/>
            <person name="Tsui H.-C.T."/>
            <person name="Winkler M.E."/>
        </authorList>
    </citation>
    <scope>NUCLEOTIDE SEQUENCE</scope>
</reference>
<organism evidence="2">
    <name type="scientific">marine metagenome</name>
    <dbReference type="NCBI Taxonomy" id="408172"/>
    <lineage>
        <taxon>unclassified sequences</taxon>
        <taxon>metagenomes</taxon>
        <taxon>ecological metagenomes</taxon>
    </lineage>
</organism>
<dbReference type="AlphaFoldDB" id="A0A382R5E6"/>
<feature type="compositionally biased region" description="Basic and acidic residues" evidence="1">
    <location>
        <begin position="207"/>
        <end position="218"/>
    </location>
</feature>
<dbReference type="EMBL" id="UINC01118935">
    <property type="protein sequence ID" value="SVC92407.1"/>
    <property type="molecule type" value="Genomic_DNA"/>
</dbReference>
<evidence type="ECO:0000313" key="2">
    <source>
        <dbReference type="EMBL" id="SVC92407.1"/>
    </source>
</evidence>
<name>A0A382R5E6_9ZZZZ</name>
<proteinExistence type="predicted"/>
<evidence type="ECO:0008006" key="3">
    <source>
        <dbReference type="Google" id="ProtNLM"/>
    </source>
</evidence>
<gene>
    <name evidence="2" type="ORF">METZ01_LOCUS345261</name>
</gene>
<feature type="region of interest" description="Disordered" evidence="1">
    <location>
        <begin position="206"/>
        <end position="239"/>
    </location>
</feature>
<evidence type="ECO:0000256" key="1">
    <source>
        <dbReference type="SAM" id="MobiDB-lite"/>
    </source>
</evidence>
<feature type="compositionally biased region" description="Basic residues" evidence="1">
    <location>
        <begin position="224"/>
        <end position="239"/>
    </location>
</feature>
<sequence>MKSTFFGLIAAFFAISAAGEAQARLSLPKAGVNPVRVVINNADASTVARLKASQDAINTARDTVGAYKKAGDKEATKAAVKDLRSKQRERDKFVRKTISGSDDLKAALQAEVKAARVAAAKKRATVRKDVGSRIAAAATADQQASLEANKTAIGGVIANLRAARKGGASKEDTQDLRKELAGLQKSQKQVVGEILKANETLSAALKSEAKGRAREARRSVKGQGKNRRNVRQRRAAKKS</sequence>
<protein>
    <recommendedName>
        <fullName evidence="3">DUF5667 domain-containing protein</fullName>
    </recommendedName>
</protein>
<accession>A0A382R5E6</accession>